<feature type="region of interest" description="Disordered" evidence="2">
    <location>
        <begin position="1"/>
        <end position="21"/>
    </location>
</feature>
<dbReference type="Pfam" id="PF05949">
    <property type="entry name" value="DUF881"/>
    <property type="match status" value="1"/>
</dbReference>
<dbReference type="Gene3D" id="3.30.70.1880">
    <property type="entry name" value="Protein of unknown function DUF881"/>
    <property type="match status" value="1"/>
</dbReference>
<evidence type="ECO:0000256" key="1">
    <source>
        <dbReference type="ARBA" id="ARBA00009108"/>
    </source>
</evidence>
<evidence type="ECO:0000313" key="5">
    <source>
        <dbReference type="EMBL" id="KAB2813123.1"/>
    </source>
</evidence>
<organism evidence="4 6">
    <name type="scientific">Nocardioides simplex</name>
    <name type="common">Arthrobacter simplex</name>
    <dbReference type="NCBI Taxonomy" id="2045"/>
    <lineage>
        <taxon>Bacteria</taxon>
        <taxon>Bacillati</taxon>
        <taxon>Actinomycetota</taxon>
        <taxon>Actinomycetes</taxon>
        <taxon>Propionibacteriales</taxon>
        <taxon>Nocardioidaceae</taxon>
        <taxon>Pimelobacter</taxon>
    </lineage>
</organism>
<sequence>MTGSHAGGTTGRRTGSGRRSLGWRIGTPVVAVLSGSLLAVSATNSEGTDLRPGRYTDLAGLVEGEAANYRTVEDRFNDLSDEVERLSAGVKDKSVDRARGEVAQLRDPAGMTPHAGPGLQITLSDAPEDLVDDAVERNKHVEPEKRLNLNRFVVHQQDIQAVVNALWNGGASAVTIAGQRVISTTGIKCEGNAVQLQGVPYPQPYVIEAVGDPSALYGSVSSDPIVSGYRTDSENPQIGIGWSLDLKERVEAPAYDGVVDLQYAKPLR</sequence>
<keyword evidence="3" id="KW-1133">Transmembrane helix</keyword>
<feature type="compositionally biased region" description="Low complexity" evidence="2">
    <location>
        <begin position="11"/>
        <end position="21"/>
    </location>
</feature>
<dbReference type="eggNOG" id="COG3879">
    <property type="taxonomic scope" value="Bacteria"/>
</dbReference>
<feature type="transmembrane region" description="Helical" evidence="3">
    <location>
        <begin position="21"/>
        <end position="42"/>
    </location>
</feature>
<dbReference type="EMBL" id="WBVM01000001">
    <property type="protein sequence ID" value="KAB2813123.1"/>
    <property type="molecule type" value="Genomic_DNA"/>
</dbReference>
<dbReference type="AlphaFoldDB" id="A0A0J9YH36"/>
<keyword evidence="3" id="KW-0812">Transmembrane</keyword>
<reference evidence="4 6" key="1">
    <citation type="journal article" date="2015" name="Genome Announc.">
        <title>Complete Genome Sequence of Steroid-Transforming Nocardioides simplex VKM Ac-2033D.</title>
        <authorList>
            <person name="Shtratnikova V.Y."/>
            <person name="Schelkunov M.I."/>
            <person name="Pekov Y.A."/>
            <person name="Fokina V.V."/>
            <person name="Logacheva M.D."/>
            <person name="Sokolov S.L."/>
            <person name="Bragin E.Y."/>
            <person name="Ashapkin V.V."/>
            <person name="Donova M.V."/>
        </authorList>
    </citation>
    <scope>NUCLEOTIDE SEQUENCE [LARGE SCALE GENOMIC DNA]</scope>
    <source>
        <strain evidence="4 6">VKM Ac-2033D</strain>
    </source>
</reference>
<dbReference type="KEGG" id="psim:KR76_00240"/>
<comment type="similarity">
    <text evidence="1">Belongs to the UPF0749 family.</text>
</comment>
<dbReference type="GO" id="GO:0005886">
    <property type="term" value="C:plasma membrane"/>
    <property type="evidence" value="ECO:0007669"/>
    <property type="project" value="TreeGrafter"/>
</dbReference>
<keyword evidence="3" id="KW-0472">Membrane</keyword>
<protein>
    <submittedName>
        <fullName evidence="5">DUF881 domain-containing protein</fullName>
    </submittedName>
    <submittedName>
        <fullName evidence="4">Membrane protein</fullName>
    </submittedName>
</protein>
<dbReference type="GeneID" id="96607439"/>
<dbReference type="OrthoDB" id="3214641at2"/>
<evidence type="ECO:0000313" key="4">
    <source>
        <dbReference type="EMBL" id="AIY15602.1"/>
    </source>
</evidence>
<accession>A0A0J9YH36</accession>
<evidence type="ECO:0000313" key="6">
    <source>
        <dbReference type="Proteomes" id="UP000030300"/>
    </source>
</evidence>
<proteinExistence type="inferred from homology"/>
<keyword evidence="6" id="KW-1185">Reference proteome</keyword>
<reference evidence="5 7" key="2">
    <citation type="submission" date="2019-09" db="EMBL/GenBank/DDBJ databases">
        <title>Pimelobacter sp. isolated from Paulinella.</title>
        <authorList>
            <person name="Jeong S.E."/>
        </authorList>
    </citation>
    <scope>NUCLEOTIDE SEQUENCE [LARGE SCALE GENOMIC DNA]</scope>
    <source>
        <strain evidence="5 7">Pch-N</strain>
    </source>
</reference>
<dbReference type="EMBL" id="CP009896">
    <property type="protein sequence ID" value="AIY15602.1"/>
    <property type="molecule type" value="Genomic_DNA"/>
</dbReference>
<dbReference type="RefSeq" id="WP_038675797.1">
    <property type="nucleotide sequence ID" value="NZ_BJMC01000016.1"/>
</dbReference>
<gene>
    <name evidence="5" type="ORF">F9L07_15680</name>
    <name evidence="4" type="ORF">KR76_00240</name>
</gene>
<dbReference type="PANTHER" id="PTHR37313:SF4">
    <property type="entry name" value="CONSERVED MEMBRANE PROTEIN-RELATED"/>
    <property type="match status" value="1"/>
</dbReference>
<dbReference type="InterPro" id="IPR010273">
    <property type="entry name" value="DUF881"/>
</dbReference>
<name>A0A0J9YH36_NOCSI</name>
<dbReference type="Proteomes" id="UP000030300">
    <property type="component" value="Chromosome"/>
</dbReference>
<dbReference type="Proteomes" id="UP000449906">
    <property type="component" value="Unassembled WGS sequence"/>
</dbReference>
<evidence type="ECO:0000256" key="2">
    <source>
        <dbReference type="SAM" id="MobiDB-lite"/>
    </source>
</evidence>
<dbReference type="STRING" id="2045.KR76_00240"/>
<evidence type="ECO:0000313" key="7">
    <source>
        <dbReference type="Proteomes" id="UP000449906"/>
    </source>
</evidence>
<evidence type="ECO:0000256" key="3">
    <source>
        <dbReference type="SAM" id="Phobius"/>
    </source>
</evidence>
<feature type="compositionally biased region" description="Gly residues" evidence="2">
    <location>
        <begin position="1"/>
        <end position="10"/>
    </location>
</feature>
<dbReference type="PANTHER" id="PTHR37313">
    <property type="entry name" value="UPF0749 PROTEIN RV1825"/>
    <property type="match status" value="1"/>
</dbReference>